<dbReference type="InterPro" id="IPR054613">
    <property type="entry name" value="Peptidase_S78_dom"/>
</dbReference>
<organism evidence="6 7">
    <name type="scientific">Comamonas terrae</name>
    <dbReference type="NCBI Taxonomy" id="673548"/>
    <lineage>
        <taxon>Bacteria</taxon>
        <taxon>Pseudomonadati</taxon>
        <taxon>Pseudomonadota</taxon>
        <taxon>Betaproteobacteria</taxon>
        <taxon>Burkholderiales</taxon>
        <taxon>Comamonadaceae</taxon>
        <taxon>Comamonas</taxon>
    </lineage>
</organism>
<sequence>MPQANAQSTASQVHDLPVQTRAATLVPSTFSEADNTVEIVWTQGATVRRYDWWNDRPYDEALDVTPEAVDMTRFDAGTVQVLDGHRTYGGVSAILGIAERGWIENGEGRAVIRLSQRPELAGVVADIRAGVIRAISFGYSVERYEITRAQDRTDGVNVDLYRAARWTPQEISFVTVPADAGAGTRSHPGSQASQRGAPEGGMPCEFIQRAAAQPTTQEQQRMPQANNAGEGGNNASTTTTAQTEAPTTRQAPAVDTPQVSFDGQRAADIVALCQRHGLGDLQSDLLVRQATMDEARAAVLDALDRRSAGSASGPTTSIRTVTDEHDTRIRGIENALVNRINPGVALDDNGRQYRAMTLVEMAREVAQGLGVATSGLSRAQIVDAALRVRSGYMGTGDFPALLGGVGQRTLRAAYEQAPSTYALWARRASNLPDFRIRQAIGVGADVELKKLNEHGEYTYGSLSEDASGYRAFSFGRSLAITRQMIVNDDLDSLTRVGTKFAEAARRLENRLVYEQITGNPRMSDNKSLFHADHGNLLSGASSALSLEALSAARALMRKQKGREDESLNIVPAFLLVPTDLETLAYQLTSSNYTPAKPGDVNEFRSGGRTALEPIVEPLLDSADGAATNWFLSGRYQQIDTVEYAWVDGYEGLRTETFASEDVDGVKLRASLDFAAKAVEHRGLVKAAGK</sequence>
<accession>A0ABW5UPX2</accession>
<protein>
    <submittedName>
        <fullName evidence="6">Prohead protease/major capsid protein fusion protein</fullName>
        <ecNumber evidence="6">3.4.-.-</ecNumber>
    </submittedName>
</protein>
<keyword evidence="1" id="KW-1188">Viral release from host cell</keyword>
<dbReference type="Proteomes" id="UP001597463">
    <property type="component" value="Unassembled WGS sequence"/>
</dbReference>
<evidence type="ECO:0000256" key="2">
    <source>
        <dbReference type="ARBA" id="ARBA00022670"/>
    </source>
</evidence>
<dbReference type="GO" id="GO:0008233">
    <property type="term" value="F:peptidase activity"/>
    <property type="evidence" value="ECO:0007669"/>
    <property type="project" value="UniProtKB-KW"/>
</dbReference>
<feature type="compositionally biased region" description="Low complexity" evidence="4">
    <location>
        <begin position="223"/>
        <end position="253"/>
    </location>
</feature>
<dbReference type="GO" id="GO:0006508">
    <property type="term" value="P:proteolysis"/>
    <property type="evidence" value="ECO:0007669"/>
    <property type="project" value="UniProtKB-KW"/>
</dbReference>
<feature type="domain" description="Prohead serine protease" evidence="5">
    <location>
        <begin position="64"/>
        <end position="182"/>
    </location>
</feature>
<reference evidence="7" key="1">
    <citation type="journal article" date="2019" name="Int. J. Syst. Evol. Microbiol.">
        <title>The Global Catalogue of Microorganisms (GCM) 10K type strain sequencing project: providing services to taxonomists for standard genome sequencing and annotation.</title>
        <authorList>
            <consortium name="The Broad Institute Genomics Platform"/>
            <consortium name="The Broad Institute Genome Sequencing Center for Infectious Disease"/>
            <person name="Wu L."/>
            <person name="Ma J."/>
        </authorList>
    </citation>
    <scope>NUCLEOTIDE SEQUENCE [LARGE SCALE GENOMIC DNA]</scope>
    <source>
        <strain evidence="7">TISTR 1906</strain>
    </source>
</reference>
<evidence type="ECO:0000313" key="7">
    <source>
        <dbReference type="Proteomes" id="UP001597463"/>
    </source>
</evidence>
<dbReference type="RefSeq" id="WP_066482142.1">
    <property type="nucleotide sequence ID" value="NZ_BCNT01000017.1"/>
</dbReference>
<evidence type="ECO:0000259" key="5">
    <source>
        <dbReference type="Pfam" id="PF04586"/>
    </source>
</evidence>
<feature type="compositionally biased region" description="Polar residues" evidence="4">
    <location>
        <begin position="213"/>
        <end position="222"/>
    </location>
</feature>
<keyword evidence="7" id="KW-1185">Reference proteome</keyword>
<evidence type="ECO:0000256" key="3">
    <source>
        <dbReference type="ARBA" id="ARBA00022801"/>
    </source>
</evidence>
<keyword evidence="3 6" id="KW-0378">Hydrolase</keyword>
<evidence type="ECO:0000256" key="4">
    <source>
        <dbReference type="SAM" id="MobiDB-lite"/>
    </source>
</evidence>
<keyword evidence="2 6" id="KW-0645">Protease</keyword>
<evidence type="ECO:0000313" key="6">
    <source>
        <dbReference type="EMBL" id="MFD2755678.1"/>
    </source>
</evidence>
<dbReference type="EC" id="3.4.-.-" evidence="6"/>
<gene>
    <name evidence="6" type="ORF">ACFSW6_16510</name>
</gene>
<proteinExistence type="predicted"/>
<name>A0ABW5UPX2_9BURK</name>
<feature type="region of interest" description="Disordered" evidence="4">
    <location>
        <begin position="179"/>
        <end position="260"/>
    </location>
</feature>
<dbReference type="Pfam" id="PF25209">
    <property type="entry name" value="Phage_capsid_4"/>
    <property type="match status" value="1"/>
</dbReference>
<dbReference type="Pfam" id="PF04586">
    <property type="entry name" value="Peptidase_S78"/>
    <property type="match status" value="1"/>
</dbReference>
<evidence type="ECO:0000256" key="1">
    <source>
        <dbReference type="ARBA" id="ARBA00022612"/>
    </source>
</evidence>
<dbReference type="NCBIfam" id="NF045541">
    <property type="entry name" value="scaf_prot_MCP2"/>
    <property type="match status" value="1"/>
</dbReference>
<comment type="caution">
    <text evidence="6">The sequence shown here is derived from an EMBL/GenBank/DDBJ whole genome shotgun (WGS) entry which is preliminary data.</text>
</comment>
<dbReference type="EMBL" id="JBHUMV010000007">
    <property type="protein sequence ID" value="MFD2755678.1"/>
    <property type="molecule type" value="Genomic_DNA"/>
</dbReference>